<organism evidence="1">
    <name type="scientific">marine sediment metagenome</name>
    <dbReference type="NCBI Taxonomy" id="412755"/>
    <lineage>
        <taxon>unclassified sequences</taxon>
        <taxon>metagenomes</taxon>
        <taxon>ecological metagenomes</taxon>
    </lineage>
</organism>
<comment type="caution">
    <text evidence="1">The sequence shown here is derived from an EMBL/GenBank/DDBJ whole genome shotgun (WGS) entry which is preliminary data.</text>
</comment>
<reference evidence="1" key="1">
    <citation type="journal article" date="2015" name="Nature">
        <title>Complex archaea that bridge the gap between prokaryotes and eukaryotes.</title>
        <authorList>
            <person name="Spang A."/>
            <person name="Saw J.H."/>
            <person name="Jorgensen S.L."/>
            <person name="Zaremba-Niedzwiedzka K."/>
            <person name="Martijn J."/>
            <person name="Lind A.E."/>
            <person name="van Eijk R."/>
            <person name="Schleper C."/>
            <person name="Guy L."/>
            <person name="Ettema T.J."/>
        </authorList>
    </citation>
    <scope>NUCLEOTIDE SEQUENCE</scope>
</reference>
<name>A0A0F9GE30_9ZZZZ</name>
<protein>
    <submittedName>
        <fullName evidence="1">Uncharacterized protein</fullName>
    </submittedName>
</protein>
<evidence type="ECO:0000313" key="1">
    <source>
        <dbReference type="EMBL" id="KKL97048.1"/>
    </source>
</evidence>
<sequence>MKELEEVILKDLKSGDATCRAFMTMSDPRGDDREADIIYKDGQEINIKILSEDFAKGIVEIFMRVYRYERTTEQNL</sequence>
<accession>A0A0F9GE30</accession>
<dbReference type="AlphaFoldDB" id="A0A0F9GE30"/>
<proteinExistence type="predicted"/>
<gene>
    <name evidence="1" type="ORF">LCGC14_1838330</name>
</gene>
<dbReference type="EMBL" id="LAZR01018265">
    <property type="protein sequence ID" value="KKL97048.1"/>
    <property type="molecule type" value="Genomic_DNA"/>
</dbReference>